<name>A0A1V6SDA9_9EURO</name>
<dbReference type="AlphaFoldDB" id="A0A1V6SDA9"/>
<evidence type="ECO:0000256" key="1">
    <source>
        <dbReference type="SAM" id="MobiDB-lite"/>
    </source>
</evidence>
<evidence type="ECO:0000313" key="3">
    <source>
        <dbReference type="Proteomes" id="UP000191342"/>
    </source>
</evidence>
<comment type="caution">
    <text evidence="2">The sequence shown here is derived from an EMBL/GenBank/DDBJ whole genome shotgun (WGS) entry which is preliminary data.</text>
</comment>
<dbReference type="OrthoDB" id="4323916at2759"/>
<organism evidence="2 3">
    <name type="scientific">Penicillium flavigenum</name>
    <dbReference type="NCBI Taxonomy" id="254877"/>
    <lineage>
        <taxon>Eukaryota</taxon>
        <taxon>Fungi</taxon>
        <taxon>Dikarya</taxon>
        <taxon>Ascomycota</taxon>
        <taxon>Pezizomycotina</taxon>
        <taxon>Eurotiomycetes</taxon>
        <taxon>Eurotiomycetidae</taxon>
        <taxon>Eurotiales</taxon>
        <taxon>Aspergillaceae</taxon>
        <taxon>Penicillium</taxon>
    </lineage>
</organism>
<gene>
    <name evidence="2" type="ORF">PENFLA_c066G01448</name>
</gene>
<feature type="region of interest" description="Disordered" evidence="1">
    <location>
        <begin position="1"/>
        <end position="45"/>
    </location>
</feature>
<evidence type="ECO:0000313" key="2">
    <source>
        <dbReference type="EMBL" id="OQE11991.1"/>
    </source>
</evidence>
<proteinExistence type="predicted"/>
<reference evidence="3" key="1">
    <citation type="journal article" date="2017" name="Nat. Microbiol.">
        <title>Global analysis of biosynthetic gene clusters reveals vast potential of secondary metabolite production in Penicillium species.</title>
        <authorList>
            <person name="Nielsen J.C."/>
            <person name="Grijseels S."/>
            <person name="Prigent S."/>
            <person name="Ji B."/>
            <person name="Dainat J."/>
            <person name="Nielsen K.F."/>
            <person name="Frisvad J.C."/>
            <person name="Workman M."/>
            <person name="Nielsen J."/>
        </authorList>
    </citation>
    <scope>NUCLEOTIDE SEQUENCE [LARGE SCALE GENOMIC DNA]</scope>
    <source>
        <strain evidence="3">IBT 14082</strain>
    </source>
</reference>
<dbReference type="Proteomes" id="UP000191342">
    <property type="component" value="Unassembled WGS sequence"/>
</dbReference>
<accession>A0A1V6SDA9</accession>
<dbReference type="EMBL" id="MLQL01000066">
    <property type="protein sequence ID" value="OQE11991.1"/>
    <property type="molecule type" value="Genomic_DNA"/>
</dbReference>
<sequence length="170" mass="19500">MDAPEQLPGQHRGDRQPSEMPMQGDEAYPQAVSDSEPPVQQEASPKIPLAIEHFQLILETLADLDRDDPKLAFQAARTGGLYRRLWTSCVPKHLKGEIPDENDKTSKEATTKLSNERDGLQLRPDEQLSRLYYFEQALEQTQERLIGVLKDWNQYSRSDLALLMDIRRRA</sequence>
<keyword evidence="3" id="KW-1185">Reference proteome</keyword>
<feature type="region of interest" description="Disordered" evidence="1">
    <location>
        <begin position="94"/>
        <end position="118"/>
    </location>
</feature>
<protein>
    <submittedName>
        <fullName evidence="2">Uncharacterized protein</fullName>
    </submittedName>
</protein>